<dbReference type="SMART" id="SM00969">
    <property type="entry name" value="SOCS_box"/>
    <property type="match status" value="1"/>
</dbReference>
<accession>A0A8X6FJU0</accession>
<protein>
    <submittedName>
        <fullName evidence="2">SOCS box domain-containing protein</fullName>
    </submittedName>
</protein>
<dbReference type="AlphaFoldDB" id="A0A8X6FJU0"/>
<evidence type="ECO:0000313" key="2">
    <source>
        <dbReference type="EMBL" id="GFQ80834.1"/>
    </source>
</evidence>
<comment type="caution">
    <text evidence="2">The sequence shown here is derived from an EMBL/GenBank/DDBJ whole genome shotgun (WGS) entry which is preliminary data.</text>
</comment>
<dbReference type="InterPro" id="IPR036036">
    <property type="entry name" value="SOCS_box-like_dom_sf"/>
</dbReference>
<sequence>MYSPERDSCCSIRALNIVDYEKKSRASSFRSFPNLKWHLISLETLIKELKLRSDVNAVECDTYYLFQFLKDLQTLIFEKGVISSKTMIKFLYLKRKLLIILKANLFNEYIDFLETKLRTSLKSSELEVLLKKFITVYNVQQPQTELTAESIHQYEFLAELLNHCCKANVQDSQLVTSLVKMAIDRHVIKLSCIRTIKQPSYPQGFLRYILEHVSREKFDIETYCRDHPQTLWEYSKNFSVLKAISIGNLDRTMVLLKYGFEVLTEQEMRRCGHGFPAIEEVIPRTHQMTLLLMSSVRSINLLILKSLPIYNKGLSTASNDQKDCFQFIWRAIPDPIPTCAELESSIANEYSLLAQNGVLRPKRFCENTDLCIMYKRCATNQAHLTKEPRSLKHLSRCAVRKSLKECCNLPHGIFQLGLPETLEQYLDLEME</sequence>
<proteinExistence type="predicted"/>
<evidence type="ECO:0000259" key="1">
    <source>
        <dbReference type="PROSITE" id="PS50225"/>
    </source>
</evidence>
<dbReference type="Gene3D" id="1.10.750.20">
    <property type="entry name" value="SOCS box"/>
    <property type="match status" value="1"/>
</dbReference>
<dbReference type="SUPFAM" id="SSF158235">
    <property type="entry name" value="SOCS box-like"/>
    <property type="match status" value="1"/>
</dbReference>
<dbReference type="InterPro" id="IPR001496">
    <property type="entry name" value="SOCS_box"/>
</dbReference>
<name>A0A8X6FJU0_TRICU</name>
<dbReference type="GO" id="GO:0035556">
    <property type="term" value="P:intracellular signal transduction"/>
    <property type="evidence" value="ECO:0007669"/>
    <property type="project" value="InterPro"/>
</dbReference>
<organism evidence="2 3">
    <name type="scientific">Trichonephila clavata</name>
    <name type="common">Joro spider</name>
    <name type="synonym">Nephila clavata</name>
    <dbReference type="NCBI Taxonomy" id="2740835"/>
    <lineage>
        <taxon>Eukaryota</taxon>
        <taxon>Metazoa</taxon>
        <taxon>Ecdysozoa</taxon>
        <taxon>Arthropoda</taxon>
        <taxon>Chelicerata</taxon>
        <taxon>Arachnida</taxon>
        <taxon>Araneae</taxon>
        <taxon>Araneomorphae</taxon>
        <taxon>Entelegynae</taxon>
        <taxon>Araneoidea</taxon>
        <taxon>Nephilidae</taxon>
        <taxon>Trichonephila</taxon>
    </lineage>
</organism>
<dbReference type="EMBL" id="BMAO01022280">
    <property type="protein sequence ID" value="GFQ80834.1"/>
    <property type="molecule type" value="Genomic_DNA"/>
</dbReference>
<dbReference type="PROSITE" id="PS50225">
    <property type="entry name" value="SOCS"/>
    <property type="match status" value="1"/>
</dbReference>
<reference evidence="2" key="1">
    <citation type="submission" date="2020-07" db="EMBL/GenBank/DDBJ databases">
        <title>Multicomponent nature underlies the extraordinary mechanical properties of spider dragline silk.</title>
        <authorList>
            <person name="Kono N."/>
            <person name="Nakamura H."/>
            <person name="Mori M."/>
            <person name="Yoshida Y."/>
            <person name="Ohtoshi R."/>
            <person name="Malay A.D."/>
            <person name="Moran D.A.P."/>
            <person name="Tomita M."/>
            <person name="Numata K."/>
            <person name="Arakawa K."/>
        </authorList>
    </citation>
    <scope>NUCLEOTIDE SEQUENCE</scope>
</reference>
<feature type="domain" description="SOCS box" evidence="1">
    <location>
        <begin position="386"/>
        <end position="427"/>
    </location>
</feature>
<dbReference type="Pfam" id="PF07525">
    <property type="entry name" value="SOCS_box"/>
    <property type="match status" value="1"/>
</dbReference>
<dbReference type="Proteomes" id="UP000887116">
    <property type="component" value="Unassembled WGS sequence"/>
</dbReference>
<keyword evidence="3" id="KW-1185">Reference proteome</keyword>
<dbReference type="OrthoDB" id="6410987at2759"/>
<evidence type="ECO:0000313" key="3">
    <source>
        <dbReference type="Proteomes" id="UP000887116"/>
    </source>
</evidence>
<gene>
    <name evidence="2" type="primary">NCL1_16012</name>
    <name evidence="2" type="ORF">TNCT_183111</name>
</gene>